<proteinExistence type="predicted"/>
<dbReference type="EMBL" id="LR824533">
    <property type="protein sequence ID" value="CAH1639854.1"/>
    <property type="molecule type" value="Genomic_DNA"/>
</dbReference>
<evidence type="ECO:0000313" key="3">
    <source>
        <dbReference type="Proteomes" id="UP001153321"/>
    </source>
</evidence>
<gene>
    <name evidence="2" type="ORF">SPLIT_LOCUS5210</name>
</gene>
<dbReference type="PROSITE" id="PS51257">
    <property type="entry name" value="PROKAR_LIPOPROTEIN"/>
    <property type="match status" value="1"/>
</dbReference>
<reference evidence="2" key="1">
    <citation type="submission" date="2022-02" db="EMBL/GenBank/DDBJ databases">
        <authorList>
            <person name="King R."/>
        </authorList>
    </citation>
    <scope>NUCLEOTIDE SEQUENCE</scope>
</reference>
<organism evidence="2 3">
    <name type="scientific">Spodoptera littoralis</name>
    <name type="common">Egyptian cotton leafworm</name>
    <dbReference type="NCBI Taxonomy" id="7109"/>
    <lineage>
        <taxon>Eukaryota</taxon>
        <taxon>Metazoa</taxon>
        <taxon>Ecdysozoa</taxon>
        <taxon>Arthropoda</taxon>
        <taxon>Hexapoda</taxon>
        <taxon>Insecta</taxon>
        <taxon>Pterygota</taxon>
        <taxon>Neoptera</taxon>
        <taxon>Endopterygota</taxon>
        <taxon>Lepidoptera</taxon>
        <taxon>Glossata</taxon>
        <taxon>Ditrysia</taxon>
        <taxon>Noctuoidea</taxon>
        <taxon>Noctuidae</taxon>
        <taxon>Amphipyrinae</taxon>
        <taxon>Spodoptera</taxon>
    </lineage>
</organism>
<keyword evidence="3" id="KW-1185">Reference proteome</keyword>
<evidence type="ECO:0000313" key="2">
    <source>
        <dbReference type="EMBL" id="CAH1639854.1"/>
    </source>
</evidence>
<name>A0A9P0I5N8_SPOLI</name>
<evidence type="ECO:0000256" key="1">
    <source>
        <dbReference type="SAM" id="MobiDB-lite"/>
    </source>
</evidence>
<accession>A0A9P0I5N8</accession>
<sequence length="99" mass="10414">MGTTSRNNAKVSANWCHTVAVFCLSGGSGGACVGAARVCVMRARGSGPPSARPHSEPTHVAGAPHSRPAPRILAIYYHAPLTACWLPNHDHRSESLIDM</sequence>
<feature type="region of interest" description="Disordered" evidence="1">
    <location>
        <begin position="44"/>
        <end position="66"/>
    </location>
</feature>
<protein>
    <submittedName>
        <fullName evidence="2">Uncharacterized protein</fullName>
    </submittedName>
</protein>
<dbReference type="Proteomes" id="UP001153321">
    <property type="component" value="Chromosome 2"/>
</dbReference>
<dbReference type="AlphaFoldDB" id="A0A9P0I5N8"/>